<accession>A0A0J8BI33</accession>
<dbReference type="Gramene" id="KMS65370">
    <property type="protein sequence ID" value="KMS65370"/>
    <property type="gene ID" value="BVRB_036680"/>
</dbReference>
<dbReference type="Proteomes" id="UP000035740">
    <property type="component" value="Unassembled WGS sequence"/>
</dbReference>
<protein>
    <submittedName>
        <fullName evidence="2">Uncharacterized protein</fullName>
    </submittedName>
</protein>
<feature type="compositionally biased region" description="Basic and acidic residues" evidence="1">
    <location>
        <begin position="28"/>
        <end position="37"/>
    </location>
</feature>
<sequence>MSYSKQTVTSKLLTLLGRRTKKSSTDVLSERTERSDRSPSPVSLSAELSHSDSDSLAAYASSEPAAWVCRHITAPQP</sequence>
<proteinExistence type="predicted"/>
<dbReference type="AlphaFoldDB" id="A0A0J8BI33"/>
<dbReference type="EMBL" id="KQ109867">
    <property type="protein sequence ID" value="KMS65370.1"/>
    <property type="molecule type" value="Genomic_DNA"/>
</dbReference>
<evidence type="ECO:0000313" key="3">
    <source>
        <dbReference type="Proteomes" id="UP000035740"/>
    </source>
</evidence>
<keyword evidence="3" id="KW-1185">Reference proteome</keyword>
<gene>
    <name evidence="2" type="ORF">BVRB_036680</name>
</gene>
<organism evidence="2 3">
    <name type="scientific">Beta vulgaris subsp. vulgaris</name>
    <name type="common">Beet</name>
    <dbReference type="NCBI Taxonomy" id="3555"/>
    <lineage>
        <taxon>Eukaryota</taxon>
        <taxon>Viridiplantae</taxon>
        <taxon>Streptophyta</taxon>
        <taxon>Embryophyta</taxon>
        <taxon>Tracheophyta</taxon>
        <taxon>Spermatophyta</taxon>
        <taxon>Magnoliopsida</taxon>
        <taxon>eudicotyledons</taxon>
        <taxon>Gunneridae</taxon>
        <taxon>Pentapetalae</taxon>
        <taxon>Caryophyllales</taxon>
        <taxon>Chenopodiaceae</taxon>
        <taxon>Betoideae</taxon>
        <taxon>Beta</taxon>
    </lineage>
</organism>
<reference evidence="2 3" key="1">
    <citation type="journal article" date="2014" name="Nature">
        <title>The genome of the recently domesticated crop plant sugar beet (Beta vulgaris).</title>
        <authorList>
            <person name="Dohm J.C."/>
            <person name="Minoche A.E."/>
            <person name="Holtgrawe D."/>
            <person name="Capella-Gutierrez S."/>
            <person name="Zakrzewski F."/>
            <person name="Tafer H."/>
            <person name="Rupp O."/>
            <person name="Sorensen T.R."/>
            <person name="Stracke R."/>
            <person name="Reinhardt R."/>
            <person name="Goesmann A."/>
            <person name="Kraft T."/>
            <person name="Schulz B."/>
            <person name="Stadler P.F."/>
            <person name="Schmidt T."/>
            <person name="Gabaldon T."/>
            <person name="Lehrach H."/>
            <person name="Weisshaar B."/>
            <person name="Himmelbauer H."/>
        </authorList>
    </citation>
    <scope>NUCLEOTIDE SEQUENCE [LARGE SCALE GENOMIC DNA]</scope>
    <source>
        <tissue evidence="2">Taproot</tissue>
    </source>
</reference>
<name>A0A0J8BI33_BETVV</name>
<evidence type="ECO:0000313" key="2">
    <source>
        <dbReference type="EMBL" id="KMS65370.1"/>
    </source>
</evidence>
<evidence type="ECO:0000256" key="1">
    <source>
        <dbReference type="SAM" id="MobiDB-lite"/>
    </source>
</evidence>
<feature type="region of interest" description="Disordered" evidence="1">
    <location>
        <begin position="14"/>
        <end position="49"/>
    </location>
</feature>